<accession>A0ABD1LQS8</accession>
<feature type="compositionally biased region" description="Polar residues" evidence="1">
    <location>
        <begin position="278"/>
        <end position="291"/>
    </location>
</feature>
<reference evidence="2 3" key="1">
    <citation type="submission" date="2024-08" db="EMBL/GenBank/DDBJ databases">
        <title>Insights into the chromosomal genome structure of Flemingia macrophylla.</title>
        <authorList>
            <person name="Ding Y."/>
            <person name="Zhao Y."/>
            <person name="Bi W."/>
            <person name="Wu M."/>
            <person name="Zhao G."/>
            <person name="Gong Y."/>
            <person name="Li W."/>
            <person name="Zhang P."/>
        </authorList>
    </citation>
    <scope>NUCLEOTIDE SEQUENCE [LARGE SCALE GENOMIC DNA]</scope>
    <source>
        <strain evidence="2">DYQJB</strain>
        <tissue evidence="2">Leaf</tissue>
    </source>
</reference>
<evidence type="ECO:0000256" key="1">
    <source>
        <dbReference type="SAM" id="MobiDB-lite"/>
    </source>
</evidence>
<keyword evidence="3" id="KW-1185">Reference proteome</keyword>
<dbReference type="EMBL" id="JBGMDY010000008">
    <property type="protein sequence ID" value="KAL2325838.1"/>
    <property type="molecule type" value="Genomic_DNA"/>
</dbReference>
<protein>
    <submittedName>
        <fullName evidence="2">Uncharacterized protein</fullName>
    </submittedName>
</protein>
<evidence type="ECO:0000313" key="3">
    <source>
        <dbReference type="Proteomes" id="UP001603857"/>
    </source>
</evidence>
<evidence type="ECO:0000313" key="2">
    <source>
        <dbReference type="EMBL" id="KAL2325838.1"/>
    </source>
</evidence>
<comment type="caution">
    <text evidence="2">The sequence shown here is derived from an EMBL/GenBank/DDBJ whole genome shotgun (WGS) entry which is preliminary data.</text>
</comment>
<dbReference type="Proteomes" id="UP001603857">
    <property type="component" value="Unassembled WGS sequence"/>
</dbReference>
<organism evidence="2 3">
    <name type="scientific">Flemingia macrophylla</name>
    <dbReference type="NCBI Taxonomy" id="520843"/>
    <lineage>
        <taxon>Eukaryota</taxon>
        <taxon>Viridiplantae</taxon>
        <taxon>Streptophyta</taxon>
        <taxon>Embryophyta</taxon>
        <taxon>Tracheophyta</taxon>
        <taxon>Spermatophyta</taxon>
        <taxon>Magnoliopsida</taxon>
        <taxon>eudicotyledons</taxon>
        <taxon>Gunneridae</taxon>
        <taxon>Pentapetalae</taxon>
        <taxon>rosids</taxon>
        <taxon>fabids</taxon>
        <taxon>Fabales</taxon>
        <taxon>Fabaceae</taxon>
        <taxon>Papilionoideae</taxon>
        <taxon>50 kb inversion clade</taxon>
        <taxon>NPAAA clade</taxon>
        <taxon>indigoferoid/millettioid clade</taxon>
        <taxon>Phaseoleae</taxon>
        <taxon>Flemingia</taxon>
    </lineage>
</organism>
<sequence length="291" mass="32019">MTILRLMLQNSIAGYHISRGQTLDREDDTSTETRKVEGKLDALVKLVTQLARIRSLPLLQESMASVLSITTIQIARNDAIVIRGVHDVSTDTSTETRKVEGKLDALVNLVIQLAVNQKPASVARVCGIRSSNDQHTNTTTAAEARHLIEKIVSNSCSFSSRNDAIVIRGVHDVATDTSAKTRKVEGKLDTLVNFNARNDVIVTRGVHDEAIDRSDETRKVEGKLDALINLVTQLAVNQKPASVARVYGIRFSNDHHTKVCPSSQKPGVNEHPEAYAANNYSRQPQQQRPDT</sequence>
<name>A0ABD1LQS8_9FABA</name>
<feature type="region of interest" description="Disordered" evidence="1">
    <location>
        <begin position="258"/>
        <end position="291"/>
    </location>
</feature>
<dbReference type="AlphaFoldDB" id="A0ABD1LQS8"/>
<proteinExistence type="predicted"/>
<gene>
    <name evidence="2" type="ORF">Fmac_024896</name>
</gene>